<evidence type="ECO:0000256" key="1">
    <source>
        <dbReference type="ARBA" id="ARBA00022729"/>
    </source>
</evidence>
<dbReference type="InterPro" id="IPR029050">
    <property type="entry name" value="Immunoprotect_excell_Ig-like"/>
</dbReference>
<sequence>MGFTTAFLMLLAASTPNMFDDVVVIEDECVDFECEEIDSDPDLTNDETLNPAEYELNETFTFDVFEYTFTDAYFTEVEEVLDEHSIEYYGEADNILVIDFEYTNVSTIPESPRYYLSFYGDNYIIEEYAHLNSIPEVNPGRNGRGQLIYNVPDDVELLEIEINTYDYSNHDRAIVNIDVSE</sequence>
<accession>A0A662Z3B9</accession>
<name>A0A662Z3B9_9STAP</name>
<dbReference type="RefSeq" id="WP_091474045.1">
    <property type="nucleotide sequence ID" value="NZ_FOIT01000002.1"/>
</dbReference>
<organism evidence="2 3">
    <name type="scientific">Aliicoccus persicus</name>
    <dbReference type="NCBI Taxonomy" id="930138"/>
    <lineage>
        <taxon>Bacteria</taxon>
        <taxon>Bacillati</taxon>
        <taxon>Bacillota</taxon>
        <taxon>Bacilli</taxon>
        <taxon>Bacillales</taxon>
        <taxon>Staphylococcaceae</taxon>
        <taxon>Aliicoccus</taxon>
    </lineage>
</organism>
<dbReference type="EMBL" id="FOIT01000002">
    <property type="protein sequence ID" value="SEV91565.1"/>
    <property type="molecule type" value="Genomic_DNA"/>
</dbReference>
<keyword evidence="3" id="KW-1185">Reference proteome</keyword>
<reference evidence="2 3" key="1">
    <citation type="submission" date="2016-10" db="EMBL/GenBank/DDBJ databases">
        <authorList>
            <person name="Varghese N."/>
            <person name="Submissions S."/>
        </authorList>
    </citation>
    <scope>NUCLEOTIDE SEQUENCE [LARGE SCALE GENOMIC DNA]</scope>
    <source>
        <strain evidence="2 3">IBRC-M10081</strain>
    </source>
</reference>
<evidence type="ECO:0000313" key="3">
    <source>
        <dbReference type="Proteomes" id="UP000243605"/>
    </source>
</evidence>
<protein>
    <recommendedName>
        <fullName evidence="4">DUF4352 domain-containing protein</fullName>
    </recommendedName>
</protein>
<proteinExistence type="predicted"/>
<evidence type="ECO:0000313" key="2">
    <source>
        <dbReference type="EMBL" id="SEV91565.1"/>
    </source>
</evidence>
<keyword evidence="1" id="KW-0732">Signal</keyword>
<dbReference type="AlphaFoldDB" id="A0A662Z3B9"/>
<dbReference type="Gene3D" id="2.60.40.1240">
    <property type="match status" value="1"/>
</dbReference>
<gene>
    <name evidence="2" type="ORF">SAMN05192557_0745</name>
</gene>
<dbReference type="Proteomes" id="UP000243605">
    <property type="component" value="Unassembled WGS sequence"/>
</dbReference>
<evidence type="ECO:0008006" key="4">
    <source>
        <dbReference type="Google" id="ProtNLM"/>
    </source>
</evidence>